<dbReference type="InterPro" id="IPR051477">
    <property type="entry name" value="Expansin_CellWall"/>
</dbReference>
<proteinExistence type="predicted"/>
<dbReference type="InterPro" id="IPR009009">
    <property type="entry name" value="RlpA-like_DPBB"/>
</dbReference>
<feature type="chain" id="PRO_5036811660" description="Chitin-binding type-3 domain-containing protein" evidence="3">
    <location>
        <begin position="31"/>
        <end position="196"/>
    </location>
</feature>
<dbReference type="PANTHER" id="PTHR31836:SF28">
    <property type="entry name" value="SRCR DOMAIN-CONTAINING PROTEIN-RELATED"/>
    <property type="match status" value="1"/>
</dbReference>
<dbReference type="GO" id="GO:0004869">
    <property type="term" value="F:cysteine-type endopeptidase inhibitor activity"/>
    <property type="evidence" value="ECO:0007669"/>
    <property type="project" value="InterPro"/>
</dbReference>
<dbReference type="PANTHER" id="PTHR31836">
    <property type="match status" value="1"/>
</dbReference>
<dbReference type="Gene3D" id="2.40.40.10">
    <property type="entry name" value="RlpA-like domain"/>
    <property type="match status" value="1"/>
</dbReference>
<dbReference type="Pfam" id="PF03330">
    <property type="entry name" value="DPBB_1"/>
    <property type="match status" value="1"/>
</dbReference>
<dbReference type="InterPro" id="IPR003610">
    <property type="entry name" value="CBM5/12"/>
</dbReference>
<dbReference type="InterPro" id="IPR048197">
    <property type="entry name" value="Papain_inhib"/>
</dbReference>
<dbReference type="Proteomes" id="UP000630936">
    <property type="component" value="Unassembled WGS sequence"/>
</dbReference>
<dbReference type="Gene3D" id="2.10.10.20">
    <property type="entry name" value="Carbohydrate-binding module superfamily 5/12"/>
    <property type="match status" value="1"/>
</dbReference>
<evidence type="ECO:0000256" key="3">
    <source>
        <dbReference type="SAM" id="SignalP"/>
    </source>
</evidence>
<name>A0A918QAD1_9ACTN</name>
<reference evidence="5" key="2">
    <citation type="submission" date="2020-09" db="EMBL/GenBank/DDBJ databases">
        <authorList>
            <person name="Sun Q."/>
            <person name="Ohkuma M."/>
        </authorList>
    </citation>
    <scope>NUCLEOTIDE SEQUENCE</scope>
    <source>
        <strain evidence="5">JCM 4988</strain>
    </source>
</reference>
<reference evidence="5" key="1">
    <citation type="journal article" date="2014" name="Int. J. Syst. Evol. Microbiol.">
        <title>Complete genome sequence of Corynebacterium casei LMG S-19264T (=DSM 44701T), isolated from a smear-ripened cheese.</title>
        <authorList>
            <consortium name="US DOE Joint Genome Institute (JGI-PGF)"/>
            <person name="Walter F."/>
            <person name="Albersmeier A."/>
            <person name="Kalinowski J."/>
            <person name="Ruckert C."/>
        </authorList>
    </citation>
    <scope>NUCLEOTIDE SEQUENCE</scope>
    <source>
        <strain evidence="5">JCM 4988</strain>
    </source>
</reference>
<feature type="signal peptide" evidence="3">
    <location>
        <begin position="1"/>
        <end position="30"/>
    </location>
</feature>
<dbReference type="GO" id="GO:0005576">
    <property type="term" value="C:extracellular region"/>
    <property type="evidence" value="ECO:0007669"/>
    <property type="project" value="InterPro"/>
</dbReference>
<dbReference type="AlphaFoldDB" id="A0A918QAD1"/>
<dbReference type="SMART" id="SM00495">
    <property type="entry name" value="ChtBD3"/>
    <property type="match status" value="1"/>
</dbReference>
<gene>
    <name evidence="5" type="ORF">GCM10010387_33400</name>
</gene>
<dbReference type="SUPFAM" id="SSF51055">
    <property type="entry name" value="Carbohydrate binding domain"/>
    <property type="match status" value="1"/>
</dbReference>
<feature type="domain" description="Chitin-binding type-3" evidence="4">
    <location>
        <begin position="150"/>
        <end position="193"/>
    </location>
</feature>
<protein>
    <recommendedName>
        <fullName evidence="4">Chitin-binding type-3 domain-containing protein</fullName>
    </recommendedName>
</protein>
<comment type="caution">
    <text evidence="5">The sequence shown here is derived from an EMBL/GenBank/DDBJ whole genome shotgun (WGS) entry which is preliminary data.</text>
</comment>
<dbReference type="GO" id="GO:0030246">
    <property type="term" value="F:carbohydrate binding"/>
    <property type="evidence" value="ECO:0007669"/>
    <property type="project" value="InterPro"/>
</dbReference>
<dbReference type="InterPro" id="IPR036908">
    <property type="entry name" value="RlpA-like_sf"/>
</dbReference>
<keyword evidence="6" id="KW-1185">Reference proteome</keyword>
<keyword evidence="1 3" id="KW-0732">Signal</keyword>
<dbReference type="GO" id="GO:0004867">
    <property type="term" value="F:serine-type endopeptidase inhibitor activity"/>
    <property type="evidence" value="ECO:0007669"/>
    <property type="project" value="InterPro"/>
</dbReference>
<evidence type="ECO:0000313" key="6">
    <source>
        <dbReference type="Proteomes" id="UP000630936"/>
    </source>
</evidence>
<dbReference type="GO" id="GO:0005975">
    <property type="term" value="P:carbohydrate metabolic process"/>
    <property type="evidence" value="ECO:0007669"/>
    <property type="project" value="InterPro"/>
</dbReference>
<evidence type="ECO:0000256" key="1">
    <source>
        <dbReference type="ARBA" id="ARBA00022729"/>
    </source>
</evidence>
<dbReference type="CDD" id="cd22273">
    <property type="entry name" value="DPBB_SPI-like"/>
    <property type="match status" value="1"/>
</dbReference>
<dbReference type="EMBL" id="BMWG01000009">
    <property type="protein sequence ID" value="GGZ36648.1"/>
    <property type="molecule type" value="Genomic_DNA"/>
</dbReference>
<accession>A0A918QAD1</accession>
<evidence type="ECO:0000313" key="5">
    <source>
        <dbReference type="EMBL" id="GGZ36648.1"/>
    </source>
</evidence>
<evidence type="ECO:0000256" key="2">
    <source>
        <dbReference type="ARBA" id="ARBA00022801"/>
    </source>
</evidence>
<evidence type="ECO:0000259" key="4">
    <source>
        <dbReference type="SMART" id="SM00495"/>
    </source>
</evidence>
<dbReference type="NCBIfam" id="NF041659">
    <property type="entry name" value="Papain_Inhib"/>
    <property type="match status" value="1"/>
</dbReference>
<organism evidence="5 6">
    <name type="scientific">Streptomyces inusitatus</name>
    <dbReference type="NCBI Taxonomy" id="68221"/>
    <lineage>
        <taxon>Bacteria</taxon>
        <taxon>Bacillati</taxon>
        <taxon>Actinomycetota</taxon>
        <taxon>Actinomycetes</taxon>
        <taxon>Kitasatosporales</taxon>
        <taxon>Streptomycetaceae</taxon>
        <taxon>Streptomyces</taxon>
    </lineage>
</organism>
<sequence>MHLRTRLFRWTSVVLGALLFAVLGAGTAFAALPIGESRTGKATWYSDAGYGACGTPIDASTQDLVAISHRWWTAANPNNDELCAGISVEVTYNGRTITVPVKDKCPSCGPEHIDLSRTAFQKLAATDLGVINGITWKFVRAGGGGACSTAPAWTAGTWYPAGTVVVYAGRHYIAEHGNPGYDPVISTWYWDPYTCR</sequence>
<dbReference type="GO" id="GO:0004553">
    <property type="term" value="F:hydrolase activity, hydrolyzing O-glycosyl compounds"/>
    <property type="evidence" value="ECO:0007669"/>
    <property type="project" value="InterPro"/>
</dbReference>
<dbReference type="SUPFAM" id="SSF50685">
    <property type="entry name" value="Barwin-like endoglucanases"/>
    <property type="match status" value="1"/>
</dbReference>
<dbReference type="InterPro" id="IPR036573">
    <property type="entry name" value="CBM_sf_5/12"/>
</dbReference>
<keyword evidence="2" id="KW-0378">Hydrolase</keyword>